<keyword evidence="2" id="KW-0812">Transmembrane</keyword>
<name>A0A1C7D775_9SPHN</name>
<feature type="signal peptide" evidence="5">
    <location>
        <begin position="1"/>
        <end position="37"/>
    </location>
</feature>
<reference evidence="7 8" key="1">
    <citation type="submission" date="2016-07" db="EMBL/GenBank/DDBJ databases">
        <title>Complete genome sequence of Altererythrobacter namhicola JCM 16345T, containing esterase-encoding genes.</title>
        <authorList>
            <person name="Cheng H."/>
            <person name="Wu Y.-H."/>
            <person name="Jian S.-L."/>
            <person name="Huo Y.-Y."/>
            <person name="Wang C.-S."/>
            <person name="Xu X.-W."/>
        </authorList>
    </citation>
    <scope>NUCLEOTIDE SEQUENCE [LARGE SCALE GENOMIC DNA]</scope>
    <source>
        <strain evidence="7 8">JCM 16345</strain>
    </source>
</reference>
<dbReference type="SUPFAM" id="SSF74653">
    <property type="entry name" value="TolA/TonB C-terminal domain"/>
    <property type="match status" value="1"/>
</dbReference>
<feature type="chain" id="PRO_5008884358" evidence="5">
    <location>
        <begin position="38"/>
        <end position="310"/>
    </location>
</feature>
<keyword evidence="8" id="KW-1185">Reference proteome</keyword>
<dbReference type="Pfam" id="PF03544">
    <property type="entry name" value="TonB_C"/>
    <property type="match status" value="1"/>
</dbReference>
<evidence type="ECO:0000259" key="6">
    <source>
        <dbReference type="Pfam" id="PF03544"/>
    </source>
</evidence>
<evidence type="ECO:0000256" key="4">
    <source>
        <dbReference type="ARBA" id="ARBA00023136"/>
    </source>
</evidence>
<dbReference type="GO" id="GO:0055085">
    <property type="term" value="P:transmembrane transport"/>
    <property type="evidence" value="ECO:0007669"/>
    <property type="project" value="InterPro"/>
</dbReference>
<dbReference type="Gene3D" id="3.30.1150.10">
    <property type="match status" value="1"/>
</dbReference>
<dbReference type="KEGG" id="anh:A6F65_00998"/>
<sequence>MAEGIDGLGFADMIGRIFTAAACALAAFGFGASQALAQEAIALPSTTKWKMDYAESHCDLTRQFSDGENTVTLSLSSYEPGGSFAMVLFVEAPGLRFKHGEADVTMGALEVPESEFYFARSGRETILIFKDEYSFAAAAPVGETILRPGSAPMEAARKAESIALGGLLREPVALQTGSLAPAMKALQQCTANLVAYWGLDAELIGKLTRYPKALRDGNEMLFRADFPVMAASRRSGAIVRVRVLVDETGAATDCLVQISTGSEPFDRATCEGIMRRGRFSPALDSQGNPVPWYWTTRVTWTSDLPGNEQM</sequence>
<dbReference type="NCBIfam" id="TIGR01352">
    <property type="entry name" value="tonB_Cterm"/>
    <property type="match status" value="1"/>
</dbReference>
<evidence type="ECO:0000256" key="3">
    <source>
        <dbReference type="ARBA" id="ARBA00022989"/>
    </source>
</evidence>
<protein>
    <submittedName>
        <fullName evidence="7">Gram-negative bacterial tonB protein</fullName>
    </submittedName>
</protein>
<keyword evidence="3" id="KW-1133">Transmembrane helix</keyword>
<keyword evidence="4" id="KW-0472">Membrane</keyword>
<dbReference type="STRING" id="645517.A6F65_00998"/>
<dbReference type="Proteomes" id="UP000092698">
    <property type="component" value="Chromosome"/>
</dbReference>
<accession>A0A1C7D775</accession>
<dbReference type="GO" id="GO:0016020">
    <property type="term" value="C:membrane"/>
    <property type="evidence" value="ECO:0007669"/>
    <property type="project" value="UniProtKB-SubCell"/>
</dbReference>
<evidence type="ECO:0000256" key="1">
    <source>
        <dbReference type="ARBA" id="ARBA00004167"/>
    </source>
</evidence>
<dbReference type="InterPro" id="IPR037682">
    <property type="entry name" value="TonB_C"/>
</dbReference>
<dbReference type="AlphaFoldDB" id="A0A1C7D775"/>
<dbReference type="InterPro" id="IPR006260">
    <property type="entry name" value="TonB/TolA_C"/>
</dbReference>
<feature type="domain" description="TonB C-terminal" evidence="6">
    <location>
        <begin position="225"/>
        <end position="300"/>
    </location>
</feature>
<comment type="subcellular location">
    <subcellularLocation>
        <location evidence="1">Membrane</location>
        <topology evidence="1">Single-pass membrane protein</topology>
    </subcellularLocation>
</comment>
<gene>
    <name evidence="7" type="ORF">A6F65_00998</name>
</gene>
<evidence type="ECO:0000313" key="7">
    <source>
        <dbReference type="EMBL" id="ANU07308.1"/>
    </source>
</evidence>
<evidence type="ECO:0000256" key="5">
    <source>
        <dbReference type="SAM" id="SignalP"/>
    </source>
</evidence>
<dbReference type="EMBL" id="CP016545">
    <property type="protein sequence ID" value="ANU07308.1"/>
    <property type="molecule type" value="Genomic_DNA"/>
</dbReference>
<keyword evidence="5" id="KW-0732">Signal</keyword>
<organism evidence="7 8">
    <name type="scientific">Paraurantiacibacter namhicola</name>
    <dbReference type="NCBI Taxonomy" id="645517"/>
    <lineage>
        <taxon>Bacteria</taxon>
        <taxon>Pseudomonadati</taxon>
        <taxon>Pseudomonadota</taxon>
        <taxon>Alphaproteobacteria</taxon>
        <taxon>Sphingomonadales</taxon>
        <taxon>Erythrobacteraceae</taxon>
        <taxon>Paraurantiacibacter</taxon>
    </lineage>
</organism>
<proteinExistence type="predicted"/>
<evidence type="ECO:0000256" key="2">
    <source>
        <dbReference type="ARBA" id="ARBA00022692"/>
    </source>
</evidence>
<evidence type="ECO:0000313" key="8">
    <source>
        <dbReference type="Proteomes" id="UP000092698"/>
    </source>
</evidence>